<organism evidence="4 5">
    <name type="scientific">Trifolium subterraneum</name>
    <name type="common">Subterranean clover</name>
    <dbReference type="NCBI Taxonomy" id="3900"/>
    <lineage>
        <taxon>Eukaryota</taxon>
        <taxon>Viridiplantae</taxon>
        <taxon>Streptophyta</taxon>
        <taxon>Embryophyta</taxon>
        <taxon>Tracheophyta</taxon>
        <taxon>Spermatophyta</taxon>
        <taxon>Magnoliopsida</taxon>
        <taxon>eudicotyledons</taxon>
        <taxon>Gunneridae</taxon>
        <taxon>Pentapetalae</taxon>
        <taxon>rosids</taxon>
        <taxon>fabids</taxon>
        <taxon>Fabales</taxon>
        <taxon>Fabaceae</taxon>
        <taxon>Papilionoideae</taxon>
        <taxon>50 kb inversion clade</taxon>
        <taxon>NPAAA clade</taxon>
        <taxon>Hologalegina</taxon>
        <taxon>IRL clade</taxon>
        <taxon>Trifolieae</taxon>
        <taxon>Trifolium</taxon>
    </lineage>
</organism>
<reference evidence="5" key="1">
    <citation type="journal article" date="2017" name="Front. Plant Sci.">
        <title>Climate Clever Clovers: New Paradigm to Reduce the Environmental Footprint of Ruminants by Breeding Low Methanogenic Forages Utilizing Haplotype Variation.</title>
        <authorList>
            <person name="Kaur P."/>
            <person name="Appels R."/>
            <person name="Bayer P.E."/>
            <person name="Keeble-Gagnere G."/>
            <person name="Wang J."/>
            <person name="Hirakawa H."/>
            <person name="Shirasawa K."/>
            <person name="Vercoe P."/>
            <person name="Stefanova K."/>
            <person name="Durmic Z."/>
            <person name="Nichols P."/>
            <person name="Revell C."/>
            <person name="Isobe S.N."/>
            <person name="Edwards D."/>
            <person name="Erskine W."/>
        </authorList>
    </citation>
    <scope>NUCLEOTIDE SEQUENCE [LARGE SCALE GENOMIC DNA]</scope>
    <source>
        <strain evidence="5">cv. Daliak</strain>
    </source>
</reference>
<comment type="similarity">
    <text evidence="1">Belongs to the polysaccharide lyase 1 family.</text>
</comment>
<keyword evidence="5" id="KW-1185">Reference proteome</keyword>
<feature type="domain" description="Pectate lyase N-terminal" evidence="3">
    <location>
        <begin position="25"/>
        <end position="67"/>
    </location>
</feature>
<gene>
    <name evidence="4" type="ORF">TSUD_208850</name>
</gene>
<sequence>MEANKLRLLFFCVCCLAIFPTFEANIAHFDPYWQSRSHEAKKSAQKAYKPNPVNETANFNMHVHKYVLASY</sequence>
<protein>
    <recommendedName>
        <fullName evidence="3">Pectate lyase N-terminal domain-containing protein</fullName>
    </recommendedName>
</protein>
<accession>A0A2Z6NS58</accession>
<dbReference type="GO" id="GO:0030570">
    <property type="term" value="F:pectate lyase activity"/>
    <property type="evidence" value="ECO:0007669"/>
    <property type="project" value="InterPro"/>
</dbReference>
<dbReference type="AlphaFoldDB" id="A0A2Z6NS58"/>
<dbReference type="Proteomes" id="UP000242715">
    <property type="component" value="Unassembled WGS sequence"/>
</dbReference>
<dbReference type="InterPro" id="IPR007524">
    <property type="entry name" value="Pec_lyase_N"/>
</dbReference>
<proteinExistence type="inferred from homology"/>
<feature type="signal peptide" evidence="2">
    <location>
        <begin position="1"/>
        <end position="24"/>
    </location>
</feature>
<dbReference type="EMBL" id="DF973506">
    <property type="protein sequence ID" value="GAU32817.1"/>
    <property type="molecule type" value="Genomic_DNA"/>
</dbReference>
<feature type="chain" id="PRO_5016459870" description="Pectate lyase N-terminal domain-containing protein" evidence="2">
    <location>
        <begin position="25"/>
        <end position="71"/>
    </location>
</feature>
<evidence type="ECO:0000313" key="4">
    <source>
        <dbReference type="EMBL" id="GAU32817.1"/>
    </source>
</evidence>
<dbReference type="Pfam" id="PF04431">
    <property type="entry name" value="Pec_lyase_N"/>
    <property type="match status" value="1"/>
</dbReference>
<evidence type="ECO:0000256" key="1">
    <source>
        <dbReference type="ARBA" id="ARBA00010980"/>
    </source>
</evidence>
<keyword evidence="2" id="KW-0732">Signal</keyword>
<evidence type="ECO:0000256" key="2">
    <source>
        <dbReference type="SAM" id="SignalP"/>
    </source>
</evidence>
<name>A0A2Z6NS58_TRISU</name>
<evidence type="ECO:0000313" key="5">
    <source>
        <dbReference type="Proteomes" id="UP000242715"/>
    </source>
</evidence>
<evidence type="ECO:0000259" key="3">
    <source>
        <dbReference type="Pfam" id="PF04431"/>
    </source>
</evidence>